<feature type="domain" description="Endonuclease GajA/Old nuclease/RecF-like AAA" evidence="1">
    <location>
        <begin position="1"/>
        <end position="393"/>
    </location>
</feature>
<dbReference type="Pfam" id="PF13175">
    <property type="entry name" value="AAA_15"/>
    <property type="match status" value="1"/>
</dbReference>
<evidence type="ECO:0000259" key="1">
    <source>
        <dbReference type="Pfam" id="PF13175"/>
    </source>
</evidence>
<dbReference type="Gene3D" id="3.40.50.300">
    <property type="entry name" value="P-loop containing nucleotide triphosphate hydrolases"/>
    <property type="match status" value="1"/>
</dbReference>
<dbReference type="PANTHER" id="PTHR43581">
    <property type="entry name" value="ATP/GTP PHOSPHATASE"/>
    <property type="match status" value="1"/>
</dbReference>
<dbReference type="SUPFAM" id="SSF52540">
    <property type="entry name" value="P-loop containing nucleoside triphosphate hydrolases"/>
    <property type="match status" value="1"/>
</dbReference>
<dbReference type="AlphaFoldDB" id="A0AAE3CYE2"/>
<dbReference type="EMBL" id="JAICBX010000001">
    <property type="protein sequence ID" value="MBW8635559.1"/>
    <property type="molecule type" value="Genomic_DNA"/>
</dbReference>
<organism evidence="2 3">
    <name type="scientific">Flavimaribacter sediminis</name>
    <dbReference type="NCBI Taxonomy" id="2865987"/>
    <lineage>
        <taxon>Bacteria</taxon>
        <taxon>Pseudomonadati</taxon>
        <taxon>Pseudomonadota</taxon>
        <taxon>Alphaproteobacteria</taxon>
        <taxon>Hyphomicrobiales</taxon>
        <taxon>Rhizobiaceae</taxon>
        <taxon>Flavimaribacter</taxon>
    </lineage>
</organism>
<dbReference type="InterPro" id="IPR027417">
    <property type="entry name" value="P-loop_NTPase"/>
</dbReference>
<accession>A0AAE3CYE2</accession>
<dbReference type="InterPro" id="IPR051396">
    <property type="entry name" value="Bact_Antivir_Def_Nuclease"/>
</dbReference>
<dbReference type="Proteomes" id="UP001196509">
    <property type="component" value="Unassembled WGS sequence"/>
</dbReference>
<gene>
    <name evidence="2" type="ORF">K1W69_00045</name>
</gene>
<keyword evidence="3" id="KW-1185">Reference proteome</keyword>
<dbReference type="InterPro" id="IPR041685">
    <property type="entry name" value="AAA_GajA/Old/RecF-like"/>
</dbReference>
<name>A0AAE3CYE2_9HYPH</name>
<comment type="caution">
    <text evidence="2">The sequence shown here is derived from an EMBL/GenBank/DDBJ whole genome shotgun (WGS) entry which is preliminary data.</text>
</comment>
<evidence type="ECO:0000313" key="2">
    <source>
        <dbReference type="EMBL" id="MBW8635559.1"/>
    </source>
</evidence>
<evidence type="ECO:0000313" key="3">
    <source>
        <dbReference type="Proteomes" id="UP001196509"/>
    </source>
</evidence>
<sequence>MKLTHIRIQNFKSILDTGKISVGELCCLVGKNEAGKTATLSALQSIRPFGAPQTKFDVTEDYPRRFATRYKERHSDEDAVVVETWWQLSDKGFERLADEFGEDAITSREFKISKRYNQEGTSWSVPISAKIAIANAVAAQRLNAAEKKVVEKAETSAALIAAIAGHEEKSEKLAALSKRFSDYRDQSINLRGIDLISDLVPTFFYTSHYDRMSGQISAQQIAQDKQNNKIEPGDEIFMNFLRLAGTDLDELNQSPRYEELNAKCEAASADITDQIFQYWSQNKYLEVKVELNEGRPQDKPPFNAGAVARARVYNQLHRASVPFSERSAGFVWFFSFLVQFAMMRRTTDNVIILLDEPGLTLHGKAQEDLLRYIEEKLLPTHQVIFSTHSPFMVPPKRLADCRVVEDVVDLKEPARPQSLGTRITEDVMSTDKDTLFPLQGALGYSVTQSLFVGENSLLVEGPSDILYLQAFSNELERRGRQGLNPKWTMCPAGGIDNVRPFVSLFHGNHLNVAVLSDQGQGDKGKIERLRRSEVLAAERLHTIAELLDQSEADVEDLMHPELFCKIINGCYDLKGKHAVTAAKLAATEGAPRQVKQAEAYFRLLPADMPEYSHYRPSDWLIRNPQMLDGDNAEVLETLERAEKVFAVYNQMLT</sequence>
<dbReference type="RefSeq" id="WP_220226292.1">
    <property type="nucleotide sequence ID" value="NZ_JAICBX010000001.1"/>
</dbReference>
<protein>
    <submittedName>
        <fullName evidence="2">AAA family ATPase</fullName>
    </submittedName>
</protein>
<reference evidence="2" key="1">
    <citation type="submission" date="2021-08" db="EMBL/GenBank/DDBJ databases">
        <title>Hoeflea bacterium WL0058 sp. nov., isolated from the sediment.</title>
        <authorList>
            <person name="Wang L."/>
            <person name="Zhang D."/>
        </authorList>
    </citation>
    <scope>NUCLEOTIDE SEQUENCE</scope>
    <source>
        <strain evidence="2">WL0058</strain>
    </source>
</reference>
<proteinExistence type="predicted"/>
<dbReference type="PANTHER" id="PTHR43581:SF3">
    <property type="entry name" value="AAA+ ATPASE DOMAIN-CONTAINING PROTEIN"/>
    <property type="match status" value="1"/>
</dbReference>